<keyword evidence="2" id="KW-0433">Leucine-rich repeat</keyword>
<evidence type="ECO:0000256" key="4">
    <source>
        <dbReference type="ARBA" id="ARBA00023027"/>
    </source>
</evidence>
<feature type="domain" description="NB-ARC" evidence="6">
    <location>
        <begin position="15"/>
        <end position="184"/>
    </location>
</feature>
<feature type="domain" description="C-JID" evidence="7">
    <location>
        <begin position="900"/>
        <end position="1043"/>
    </location>
</feature>
<dbReference type="Pfam" id="PF23598">
    <property type="entry name" value="LRR_14"/>
    <property type="match status" value="1"/>
</dbReference>
<dbReference type="PROSITE" id="PS51450">
    <property type="entry name" value="LRR"/>
    <property type="match status" value="1"/>
</dbReference>
<evidence type="ECO:0000313" key="11">
    <source>
        <dbReference type="Proteomes" id="UP001174677"/>
    </source>
</evidence>
<dbReference type="EC" id="3.2.2.6" evidence="1"/>
<keyword evidence="11" id="KW-1185">Reference proteome</keyword>
<evidence type="ECO:0000259" key="7">
    <source>
        <dbReference type="Pfam" id="PF20160"/>
    </source>
</evidence>
<gene>
    <name evidence="10" type="ORF">P3X46_021872</name>
</gene>
<dbReference type="EMBL" id="JARPOI010000012">
    <property type="protein sequence ID" value="KAJ9167206.1"/>
    <property type="molecule type" value="Genomic_DNA"/>
</dbReference>
<keyword evidence="3" id="KW-0677">Repeat</keyword>
<evidence type="ECO:0000256" key="2">
    <source>
        <dbReference type="ARBA" id="ARBA00022614"/>
    </source>
</evidence>
<evidence type="ECO:0000256" key="3">
    <source>
        <dbReference type="ARBA" id="ARBA00022737"/>
    </source>
</evidence>
<dbReference type="PANTHER" id="PTHR11017:SF574">
    <property type="entry name" value="ADP-RIBOSYL CYCLASE_CYCLIC ADP-RIBOSE HYDROLASE"/>
    <property type="match status" value="1"/>
</dbReference>
<dbReference type="PANTHER" id="PTHR11017">
    <property type="entry name" value="LEUCINE-RICH REPEAT-CONTAINING PROTEIN"/>
    <property type="match status" value="1"/>
</dbReference>
<dbReference type="SUPFAM" id="SSF52058">
    <property type="entry name" value="L domain-like"/>
    <property type="match status" value="2"/>
</dbReference>
<keyword evidence="4" id="KW-0520">NAD</keyword>
<feature type="domain" description="Disease resistance R13L4/SHOC-2-like LRR" evidence="9">
    <location>
        <begin position="575"/>
        <end position="677"/>
    </location>
</feature>
<comment type="caution">
    <text evidence="10">The sequence shown here is derived from an EMBL/GenBank/DDBJ whole genome shotgun (WGS) entry which is preliminary data.</text>
</comment>
<dbReference type="InterPro" id="IPR058192">
    <property type="entry name" value="WHD_ROQ1-like"/>
</dbReference>
<dbReference type="Pfam" id="PF00931">
    <property type="entry name" value="NB-ARC"/>
    <property type="match status" value="1"/>
</dbReference>
<dbReference type="InterPro" id="IPR055414">
    <property type="entry name" value="LRR_R13L4/SHOC2-like"/>
</dbReference>
<dbReference type="InterPro" id="IPR027417">
    <property type="entry name" value="P-loop_NTPase"/>
</dbReference>
<dbReference type="InterPro" id="IPR001611">
    <property type="entry name" value="Leu-rich_rpt"/>
</dbReference>
<dbReference type="InterPro" id="IPR045344">
    <property type="entry name" value="C-JID"/>
</dbReference>
<proteinExistence type="predicted"/>
<evidence type="ECO:0000256" key="1">
    <source>
        <dbReference type="ARBA" id="ARBA00011982"/>
    </source>
</evidence>
<dbReference type="Gene3D" id="3.40.50.300">
    <property type="entry name" value="P-loop containing nucleotide triphosphate hydrolases"/>
    <property type="match status" value="1"/>
</dbReference>
<dbReference type="Pfam" id="PF00560">
    <property type="entry name" value="LRR_1"/>
    <property type="match status" value="1"/>
</dbReference>
<dbReference type="InterPro" id="IPR011713">
    <property type="entry name" value="Leu-rich_rpt_3"/>
</dbReference>
<dbReference type="InterPro" id="IPR044974">
    <property type="entry name" value="Disease_R_plants"/>
</dbReference>
<dbReference type="Proteomes" id="UP001174677">
    <property type="component" value="Chromosome 12"/>
</dbReference>
<evidence type="ECO:0000259" key="6">
    <source>
        <dbReference type="Pfam" id="PF00931"/>
    </source>
</evidence>
<evidence type="ECO:0000259" key="9">
    <source>
        <dbReference type="Pfam" id="PF23598"/>
    </source>
</evidence>
<evidence type="ECO:0000259" key="8">
    <source>
        <dbReference type="Pfam" id="PF23282"/>
    </source>
</evidence>
<sequence>MSSTSPIDFVGIDSRIERVESLLCIGSLDVRIDGISGMGGIGKTTNAEAVFKRNLAQFESCHFFANVREESEKHGLLNFRSELLSKICGKGNFNRRTPNFGFSFGKNRLCRKKALIVLDDVNSSMQLQELLVDLSHLFGQGSKIIVTSRDRQVLKSGVDEIYEAESLNRDESLLLLSVHAFNQNHPFQEFMQSSKSAIYYAKGNPLALIDWEIALNKLRRTSNVGIKNVLRLSYDGLETEDKEIFLDIACFFKGEDVYFVKRILDGCGFSMDLGINMLVDKSLITISNNKLWMHDLLQEMGWEIVQKESIEEPGKRSRLWHHEDVYHVLTKNTGTQEVEGIALDLSQTKELRLTSNTFKKMYNLRLLKFHDSDFENFSKVHFPDEGLTFHSNKLRYLHWYRYPSKSLPANFCPENLVELNLPRSNVEQLWEGVQDLVKLKRIDLSYSKYLIQIPDLSNAKELESLNLKGCTNLVEVSSYVQNLNKLEYLNMEGCKNLSCIPSTFASKLVRTLNLIGCSNLKKFPEIAGNVEELFLNYTAIEVVPSAIECLTKLVSLCLTSCAKLRSLPSHICKLKCLRMLNLCGCSKLESFPEILEAMEGLKYLYLANCRNLRSLPNSIGNLKNLAELDLRGTMIKELPSSIEHLTGLDQLELQNCKSLVNLPDSICNLKSLKNLHIDGCPKLDKLPENLDNLESLEDLDISGSAVKQLPSSIIHLKSLGRLLFRVQDSAGLLQIPTAIDRLSSLKTLFLSGNNFESIPASIEHLSQLHSLDVAYCRRLRSLPELPGSLQHLYAHECTSLESVLSSKHFSEIDYMLESSNFKHFAFTNCIKMDQKTRRSILAGTEQRIQVVATASDQLYNDERVSLSLSLFVVFTRTDTMFHVSKFTILVVQQGSVKIHLPGGEIPMWFCNQNMGSSVSMQLHSSYSQLKGIALCVVLEFEENYVDSGLIVRCKCHFKTNHGGSSDLNFNLNNWLQWYYKPILFKSDHLFVWDDPCFDANIIDEDWFGKYSEATFEFFPLDYKENLLRNCKVKKCGVRLLLCERIAIRTYNSDEEEEPCPKRLKCLQE</sequence>
<dbReference type="PRINTS" id="PR00364">
    <property type="entry name" value="DISEASERSIST"/>
</dbReference>
<dbReference type="Gene3D" id="3.80.10.10">
    <property type="entry name" value="Ribonuclease Inhibitor"/>
    <property type="match status" value="2"/>
</dbReference>
<dbReference type="InterPro" id="IPR002182">
    <property type="entry name" value="NB-ARC"/>
</dbReference>
<feature type="domain" description="Disease resistance protein Roq1-like winged-helix" evidence="8">
    <location>
        <begin position="239"/>
        <end position="309"/>
    </location>
</feature>
<dbReference type="InterPro" id="IPR032675">
    <property type="entry name" value="LRR_dom_sf"/>
</dbReference>
<evidence type="ECO:0000256" key="5">
    <source>
        <dbReference type="ARBA" id="ARBA00047304"/>
    </source>
</evidence>
<organism evidence="10 11">
    <name type="scientific">Hevea brasiliensis</name>
    <name type="common">Para rubber tree</name>
    <name type="synonym">Siphonia brasiliensis</name>
    <dbReference type="NCBI Taxonomy" id="3981"/>
    <lineage>
        <taxon>Eukaryota</taxon>
        <taxon>Viridiplantae</taxon>
        <taxon>Streptophyta</taxon>
        <taxon>Embryophyta</taxon>
        <taxon>Tracheophyta</taxon>
        <taxon>Spermatophyta</taxon>
        <taxon>Magnoliopsida</taxon>
        <taxon>eudicotyledons</taxon>
        <taxon>Gunneridae</taxon>
        <taxon>Pentapetalae</taxon>
        <taxon>rosids</taxon>
        <taxon>fabids</taxon>
        <taxon>Malpighiales</taxon>
        <taxon>Euphorbiaceae</taxon>
        <taxon>Crotonoideae</taxon>
        <taxon>Micrandreae</taxon>
        <taxon>Hevea</taxon>
    </lineage>
</organism>
<dbReference type="Pfam" id="PF23282">
    <property type="entry name" value="WHD_ROQ1"/>
    <property type="match status" value="1"/>
</dbReference>
<dbReference type="SMART" id="SM00369">
    <property type="entry name" value="LRR_TYP"/>
    <property type="match status" value="4"/>
</dbReference>
<reference evidence="10 11" key="1">
    <citation type="journal article" date="2023" name="Plant Biotechnol. J.">
        <title>Chromosome-level wild Hevea brasiliensis genome provides new tools for genomic-assisted breeding and valuable loci to elevate rubber yield.</title>
        <authorList>
            <person name="Cheng H."/>
            <person name="Song X."/>
            <person name="Hu Y."/>
            <person name="Wu T."/>
            <person name="Yang Q."/>
            <person name="An Z."/>
            <person name="Feng S."/>
            <person name="Deng Z."/>
            <person name="Wu W."/>
            <person name="Zeng X."/>
            <person name="Tu M."/>
            <person name="Wang X."/>
            <person name="Huang H."/>
        </authorList>
    </citation>
    <scope>NUCLEOTIDE SEQUENCE [LARGE SCALE GENOMIC DNA]</scope>
    <source>
        <strain evidence="10">MT/VB/25A 57/8</strain>
    </source>
</reference>
<name>A0ABQ9LGX7_HEVBR</name>
<comment type="catalytic activity">
    <reaction evidence="5">
        <text>NAD(+) + H2O = ADP-D-ribose + nicotinamide + H(+)</text>
        <dbReference type="Rhea" id="RHEA:16301"/>
        <dbReference type="ChEBI" id="CHEBI:15377"/>
        <dbReference type="ChEBI" id="CHEBI:15378"/>
        <dbReference type="ChEBI" id="CHEBI:17154"/>
        <dbReference type="ChEBI" id="CHEBI:57540"/>
        <dbReference type="ChEBI" id="CHEBI:57967"/>
        <dbReference type="EC" id="3.2.2.6"/>
    </reaction>
    <physiologicalReaction direction="left-to-right" evidence="5">
        <dbReference type="Rhea" id="RHEA:16302"/>
    </physiologicalReaction>
</comment>
<dbReference type="Pfam" id="PF07725">
    <property type="entry name" value="LRR_3"/>
    <property type="match status" value="1"/>
</dbReference>
<dbReference type="SUPFAM" id="SSF52540">
    <property type="entry name" value="P-loop containing nucleoside triphosphate hydrolases"/>
    <property type="match status" value="1"/>
</dbReference>
<evidence type="ECO:0000313" key="10">
    <source>
        <dbReference type="EMBL" id="KAJ9167206.1"/>
    </source>
</evidence>
<dbReference type="Pfam" id="PF20160">
    <property type="entry name" value="C-JID"/>
    <property type="match status" value="1"/>
</dbReference>
<accession>A0ABQ9LGX7</accession>
<protein>
    <recommendedName>
        <fullName evidence="1">ADP-ribosyl cyclase/cyclic ADP-ribose hydrolase</fullName>
        <ecNumber evidence="1">3.2.2.6</ecNumber>
    </recommendedName>
</protein>
<dbReference type="InterPro" id="IPR003591">
    <property type="entry name" value="Leu-rich_rpt_typical-subtyp"/>
</dbReference>